<protein>
    <submittedName>
        <fullName evidence="1">Uncharacterized protein</fullName>
    </submittedName>
</protein>
<accession>A0A2T6B4B9</accession>
<evidence type="ECO:0000313" key="2">
    <source>
        <dbReference type="Proteomes" id="UP000244224"/>
    </source>
</evidence>
<organism evidence="1 2">
    <name type="scientific">Gemmobacter caeni</name>
    <dbReference type="NCBI Taxonomy" id="589035"/>
    <lineage>
        <taxon>Bacteria</taxon>
        <taxon>Pseudomonadati</taxon>
        <taxon>Pseudomonadota</taxon>
        <taxon>Alphaproteobacteria</taxon>
        <taxon>Rhodobacterales</taxon>
        <taxon>Paracoccaceae</taxon>
        <taxon>Gemmobacter</taxon>
    </lineage>
</organism>
<dbReference type="OrthoDB" id="7868686at2"/>
<comment type="caution">
    <text evidence="1">The sequence shown here is derived from an EMBL/GenBank/DDBJ whole genome shotgun (WGS) entry which is preliminary data.</text>
</comment>
<gene>
    <name evidence="1" type="ORF">C8N34_1041</name>
</gene>
<sequence length="109" mass="12219">MAIDRAALFRLAWTWAKQDLWSVRAPASRLRAFFKVSLAQAWREMKRRAAARAAAIAPAANARPVEVVRAEIWAFECKDSIRGADWLCCTNRVMAEVPLSPDGLIPQLP</sequence>
<keyword evidence="2" id="KW-1185">Reference proteome</keyword>
<dbReference type="EMBL" id="QBKP01000004">
    <property type="protein sequence ID" value="PTX50885.1"/>
    <property type="molecule type" value="Genomic_DNA"/>
</dbReference>
<name>A0A2T6B4B9_9RHOB</name>
<reference evidence="1 2" key="1">
    <citation type="submission" date="2018-04" db="EMBL/GenBank/DDBJ databases">
        <title>Genomic Encyclopedia of Archaeal and Bacterial Type Strains, Phase II (KMG-II): from individual species to whole genera.</title>
        <authorList>
            <person name="Goeker M."/>
        </authorList>
    </citation>
    <scope>NUCLEOTIDE SEQUENCE [LARGE SCALE GENOMIC DNA]</scope>
    <source>
        <strain evidence="1 2">DSM 21823</strain>
    </source>
</reference>
<dbReference type="Proteomes" id="UP000244224">
    <property type="component" value="Unassembled WGS sequence"/>
</dbReference>
<evidence type="ECO:0000313" key="1">
    <source>
        <dbReference type="EMBL" id="PTX50885.1"/>
    </source>
</evidence>
<dbReference type="AlphaFoldDB" id="A0A2T6B4B9"/>
<proteinExistence type="predicted"/>
<dbReference type="RefSeq" id="WP_108128371.1">
    <property type="nucleotide sequence ID" value="NZ_QBKP01000004.1"/>
</dbReference>